<dbReference type="GO" id="GO:0016811">
    <property type="term" value="F:hydrolase activity, acting on carbon-nitrogen (but not peptide) bonds, in linear amides"/>
    <property type="evidence" value="ECO:0007669"/>
    <property type="project" value="TreeGrafter"/>
</dbReference>
<dbReference type="InterPro" id="IPR003737">
    <property type="entry name" value="GlcNAc_PI_deacetylase-related"/>
</dbReference>
<dbReference type="PANTHER" id="PTHR12993">
    <property type="entry name" value="N-ACETYLGLUCOSAMINYL-PHOSPHATIDYLINOSITOL DE-N-ACETYLASE-RELATED"/>
    <property type="match status" value="1"/>
</dbReference>
<dbReference type="RefSeq" id="WP_054968204.1">
    <property type="nucleotide sequence ID" value="NZ_LJCO01000026.1"/>
</dbReference>
<evidence type="ECO:0000313" key="1">
    <source>
        <dbReference type="EMBL" id="KPV44770.1"/>
    </source>
</evidence>
<name>A0A0P9CGX0_9BACL</name>
<accession>A0A0P9CGX0</accession>
<dbReference type="OrthoDB" id="9790023at2"/>
<dbReference type="InterPro" id="IPR024078">
    <property type="entry name" value="LmbE-like_dom_sf"/>
</dbReference>
<dbReference type="Proteomes" id="UP000050482">
    <property type="component" value="Unassembled WGS sequence"/>
</dbReference>
<dbReference type="Pfam" id="PF02585">
    <property type="entry name" value="PIG-L"/>
    <property type="match status" value="1"/>
</dbReference>
<sequence>MERHVLVVYPHPDDESFGKAGTLALYTAAGTPVTLICGTLGQMGRNMGKPFFANRETLPVLREQELRDACDVLGIRDLRLLRLRDKTLEFEDPEVLADHVEKVIREVNPSLVMTFYPKHGVHPDHNALAEATVRAVARLPKDERPIVYGSPVTQNAREVLGPPDVVNDVSSVLDTKMGAIRAHKSQSQAMLEGVQKRMESDPEFKEQYSKFMTQEAFWIVPID</sequence>
<organism evidence="1 2">
    <name type="scientific">Alicyclobacillus ferrooxydans</name>
    <dbReference type="NCBI Taxonomy" id="471514"/>
    <lineage>
        <taxon>Bacteria</taxon>
        <taxon>Bacillati</taxon>
        <taxon>Bacillota</taxon>
        <taxon>Bacilli</taxon>
        <taxon>Bacillales</taxon>
        <taxon>Alicyclobacillaceae</taxon>
        <taxon>Alicyclobacillus</taxon>
    </lineage>
</organism>
<dbReference type="Gene3D" id="3.40.50.10320">
    <property type="entry name" value="LmbE-like"/>
    <property type="match status" value="1"/>
</dbReference>
<dbReference type="PATRIC" id="fig|471514.4.peg.2512"/>
<reference evidence="1 2" key="1">
    <citation type="submission" date="2015-09" db="EMBL/GenBank/DDBJ databases">
        <title>Draft genome sequence of Alicyclobacillus ferrooxydans DSM 22381.</title>
        <authorList>
            <person name="Hemp J."/>
        </authorList>
    </citation>
    <scope>NUCLEOTIDE SEQUENCE [LARGE SCALE GENOMIC DNA]</scope>
    <source>
        <strain evidence="1 2">TC-34</strain>
    </source>
</reference>
<comment type="caution">
    <text evidence="1">The sequence shown here is derived from an EMBL/GenBank/DDBJ whole genome shotgun (WGS) entry which is preliminary data.</text>
</comment>
<protein>
    <submittedName>
        <fullName evidence="1">Deacetylase</fullName>
    </submittedName>
</protein>
<evidence type="ECO:0000313" key="2">
    <source>
        <dbReference type="Proteomes" id="UP000050482"/>
    </source>
</evidence>
<gene>
    <name evidence="1" type="ORF">AN477_05670</name>
</gene>
<keyword evidence="2" id="KW-1185">Reference proteome</keyword>
<dbReference type="STRING" id="471514.AN477_05670"/>
<dbReference type="AlphaFoldDB" id="A0A0P9CGX0"/>
<dbReference type="SUPFAM" id="SSF102588">
    <property type="entry name" value="LmbE-like"/>
    <property type="match status" value="1"/>
</dbReference>
<dbReference type="PANTHER" id="PTHR12993:SF27">
    <property type="entry name" value="N-ACETYL-ALPHA-D-GLUCOSAMINYL L-MALATE DEACETYLASE 2-RELATED"/>
    <property type="match status" value="1"/>
</dbReference>
<proteinExistence type="predicted"/>
<dbReference type="EMBL" id="LJCO01000026">
    <property type="protein sequence ID" value="KPV44770.1"/>
    <property type="molecule type" value="Genomic_DNA"/>
</dbReference>
<dbReference type="InterPro" id="IPR023841">
    <property type="entry name" value="BshB2"/>
</dbReference>
<dbReference type="NCBIfam" id="TIGR04000">
    <property type="entry name" value="thiol_BshB2"/>
    <property type="match status" value="1"/>
</dbReference>